<accession>A0A9D4A6G8</accession>
<reference evidence="2 3" key="1">
    <citation type="journal article" date="2021" name="Plant Biotechnol. J.">
        <title>Multi-omics assisted identification of the key and species-specific regulatory components of drought-tolerant mechanisms in Gossypium stocksii.</title>
        <authorList>
            <person name="Yu D."/>
            <person name="Ke L."/>
            <person name="Zhang D."/>
            <person name="Wu Y."/>
            <person name="Sun Y."/>
            <person name="Mei J."/>
            <person name="Sun J."/>
            <person name="Sun Y."/>
        </authorList>
    </citation>
    <scope>NUCLEOTIDE SEQUENCE [LARGE SCALE GENOMIC DNA]</scope>
    <source>
        <strain evidence="3">cv. E1</strain>
        <tissue evidence="2">Leaf</tissue>
    </source>
</reference>
<dbReference type="PANTHER" id="PTHR31286:SF173">
    <property type="entry name" value="DUF4283 DOMAIN-CONTAINING PROTEIN"/>
    <property type="match status" value="1"/>
</dbReference>
<evidence type="ECO:0000313" key="3">
    <source>
        <dbReference type="Proteomes" id="UP000828251"/>
    </source>
</evidence>
<evidence type="ECO:0000259" key="1">
    <source>
        <dbReference type="Pfam" id="PF14111"/>
    </source>
</evidence>
<dbReference type="OrthoDB" id="1000537at2759"/>
<dbReference type="Pfam" id="PF14111">
    <property type="entry name" value="DUF4283"/>
    <property type="match status" value="1"/>
</dbReference>
<name>A0A9D4A6G8_9ROSI</name>
<proteinExistence type="predicted"/>
<dbReference type="PANTHER" id="PTHR31286">
    <property type="entry name" value="GLYCINE-RICH CELL WALL STRUCTURAL PROTEIN 1.8-LIKE"/>
    <property type="match status" value="1"/>
</dbReference>
<organism evidence="2 3">
    <name type="scientific">Gossypium stocksii</name>
    <dbReference type="NCBI Taxonomy" id="47602"/>
    <lineage>
        <taxon>Eukaryota</taxon>
        <taxon>Viridiplantae</taxon>
        <taxon>Streptophyta</taxon>
        <taxon>Embryophyta</taxon>
        <taxon>Tracheophyta</taxon>
        <taxon>Spermatophyta</taxon>
        <taxon>Magnoliopsida</taxon>
        <taxon>eudicotyledons</taxon>
        <taxon>Gunneridae</taxon>
        <taxon>Pentapetalae</taxon>
        <taxon>rosids</taxon>
        <taxon>malvids</taxon>
        <taxon>Malvales</taxon>
        <taxon>Malvaceae</taxon>
        <taxon>Malvoideae</taxon>
        <taxon>Gossypium</taxon>
    </lineage>
</organism>
<dbReference type="AlphaFoldDB" id="A0A9D4A6G8"/>
<evidence type="ECO:0000313" key="2">
    <source>
        <dbReference type="EMBL" id="KAH1090968.1"/>
    </source>
</evidence>
<comment type="caution">
    <text evidence="2">The sequence shown here is derived from an EMBL/GenBank/DDBJ whole genome shotgun (WGS) entry which is preliminary data.</text>
</comment>
<protein>
    <recommendedName>
        <fullName evidence="1">DUF4283 domain-containing protein</fullName>
    </recommendedName>
</protein>
<dbReference type="InterPro" id="IPR025558">
    <property type="entry name" value="DUF4283"/>
</dbReference>
<keyword evidence="3" id="KW-1185">Reference proteome</keyword>
<feature type="domain" description="DUF4283" evidence="1">
    <location>
        <begin position="98"/>
        <end position="170"/>
    </location>
</feature>
<dbReference type="EMBL" id="JAIQCV010000006">
    <property type="protein sequence ID" value="KAH1090968.1"/>
    <property type="molecule type" value="Genomic_DNA"/>
</dbReference>
<dbReference type="InterPro" id="IPR040256">
    <property type="entry name" value="At4g02000-like"/>
</dbReference>
<dbReference type="Proteomes" id="UP000828251">
    <property type="component" value="Unassembled WGS sequence"/>
</dbReference>
<gene>
    <name evidence="2" type="ORF">J1N35_018225</name>
</gene>
<sequence>MKDFSLNSGNNFSYLESDEGDGSRKDVDRSTKKFILKMVMNDKLLGFNFGVRDKTELGSPSAYVDEEIEFLDGDIHRSIVNGIPAIDFLEMIQILYKEMELTVVVKLLGRNIGYAALNNRIRSLWNPSKPFHLMDIENGYYLAKFQYVADYNKVFSQGPWLIYGQYLTVQP</sequence>